<evidence type="ECO:0000313" key="3">
    <source>
        <dbReference type="Proteomes" id="UP000318428"/>
    </source>
</evidence>
<dbReference type="PROSITE" id="PS51257">
    <property type="entry name" value="PROKAR_LIPOPROTEIN"/>
    <property type="match status" value="1"/>
</dbReference>
<dbReference type="EMBL" id="VFIO01000008">
    <property type="protein sequence ID" value="TWR87361.1"/>
    <property type="molecule type" value="Genomic_DNA"/>
</dbReference>
<dbReference type="RefSeq" id="WP_146386765.1">
    <property type="nucleotide sequence ID" value="NZ_VFIO01000008.1"/>
</dbReference>
<evidence type="ECO:0000313" key="2">
    <source>
        <dbReference type="EMBL" id="TWR87361.1"/>
    </source>
</evidence>
<keyword evidence="1" id="KW-0732">Signal</keyword>
<dbReference type="InterPro" id="IPR024409">
    <property type="entry name" value="DUF3833"/>
</dbReference>
<protein>
    <submittedName>
        <fullName evidence="2">DUF3833 domain-containing protein</fullName>
    </submittedName>
</protein>
<evidence type="ECO:0000256" key="1">
    <source>
        <dbReference type="SAM" id="SignalP"/>
    </source>
</evidence>
<accession>A0ABY3GDV3</accession>
<proteinExistence type="predicted"/>
<feature type="chain" id="PRO_5045857255" evidence="1">
    <location>
        <begin position="21"/>
        <end position="180"/>
    </location>
</feature>
<dbReference type="Proteomes" id="UP000318428">
    <property type="component" value="Unassembled WGS sequence"/>
</dbReference>
<organism evidence="2 3">
    <name type="scientific">Pseudomonas saxonica</name>
    <dbReference type="NCBI Taxonomy" id="2600598"/>
    <lineage>
        <taxon>Bacteria</taxon>
        <taxon>Pseudomonadati</taxon>
        <taxon>Pseudomonadota</taxon>
        <taxon>Gammaproteobacteria</taxon>
        <taxon>Pseudomonadales</taxon>
        <taxon>Pseudomonadaceae</taxon>
        <taxon>Pseudomonas</taxon>
    </lineage>
</organism>
<reference evidence="2 3" key="1">
    <citation type="submission" date="2019-06" db="EMBL/GenBank/DDBJ databases">
        <title>Pseudomonas bimorpha sp. nov. isolated from bovine raw milk and skim milk concentrate.</title>
        <authorList>
            <person name="Hofmann K."/>
            <person name="Huptas C."/>
            <person name="Doll E."/>
            <person name="Scherer S."/>
            <person name="Wenning M."/>
        </authorList>
    </citation>
    <scope>NUCLEOTIDE SEQUENCE [LARGE SCALE GENOMIC DNA]</scope>
    <source>
        <strain evidence="2 3">DSM 108989</strain>
    </source>
</reference>
<keyword evidence="3" id="KW-1185">Reference proteome</keyword>
<gene>
    <name evidence="2" type="ORF">FJD38_18375</name>
</gene>
<name>A0ABY3GDV3_9PSED</name>
<sequence>MTRFLLLVALVFGVASCASVDVARYADQQPALNLEHFFSQPVKAWGMFQKRNGEVAKRFEVNIVSRHEGNNLILDERFVYSDGTRQRRVWTLTPEGQGRWSGRADDVVGVAEGQVAGNTLHWRYRLNLPVDDSTYEMSMDDWMYLMDEDTLINRTSMSKFGVEVGQVTLFFQRQGVGESQ</sequence>
<comment type="caution">
    <text evidence="2">The sequence shown here is derived from an EMBL/GenBank/DDBJ whole genome shotgun (WGS) entry which is preliminary data.</text>
</comment>
<feature type="signal peptide" evidence="1">
    <location>
        <begin position="1"/>
        <end position="20"/>
    </location>
</feature>
<dbReference type="Pfam" id="PF12915">
    <property type="entry name" value="DUF3833"/>
    <property type="match status" value="1"/>
</dbReference>